<name>A0A516V5K1_9GAMM</name>
<evidence type="ECO:0000256" key="1">
    <source>
        <dbReference type="SAM" id="SignalP"/>
    </source>
</evidence>
<keyword evidence="1" id="KW-0732">Signal</keyword>
<dbReference type="EMBL" id="CP041742">
    <property type="protein sequence ID" value="QDQ73810.1"/>
    <property type="molecule type" value="Genomic_DNA"/>
</dbReference>
<dbReference type="RefSeq" id="WP_143879322.1">
    <property type="nucleotide sequence ID" value="NZ_BAABLZ010000001.1"/>
</dbReference>
<evidence type="ECO:0008006" key="4">
    <source>
        <dbReference type="Google" id="ProtNLM"/>
    </source>
</evidence>
<gene>
    <name evidence="2" type="ORF">FNZ56_07950</name>
</gene>
<evidence type="ECO:0000313" key="3">
    <source>
        <dbReference type="Proteomes" id="UP000315891"/>
    </source>
</evidence>
<proteinExistence type="predicted"/>
<feature type="chain" id="PRO_5022219205" description="Adhesin" evidence="1">
    <location>
        <begin position="23"/>
        <end position="145"/>
    </location>
</feature>
<sequence>MKTLIAASAFAIAMFIAPNAHAGADIDCKLDYQLTSWSLVYKHAAGTGVVRCDNGQTLPVRITAQGLGLTAGKWKIDNGKGRFTDVHNIREVYGNYAHASASAGMVKSAETQLLSKGNVSLALAGGGEGINLGVEVGAFHIKPVR</sequence>
<feature type="signal peptide" evidence="1">
    <location>
        <begin position="1"/>
        <end position="22"/>
    </location>
</feature>
<organism evidence="2 3">
    <name type="scientific">Pseudoluteimonas lycopersici</name>
    <dbReference type="NCBI Taxonomy" id="1324796"/>
    <lineage>
        <taxon>Bacteria</taxon>
        <taxon>Pseudomonadati</taxon>
        <taxon>Pseudomonadota</taxon>
        <taxon>Gammaproteobacteria</taxon>
        <taxon>Lysobacterales</taxon>
        <taxon>Lysobacteraceae</taxon>
        <taxon>Pseudoluteimonas</taxon>
    </lineage>
</organism>
<keyword evidence="3" id="KW-1185">Reference proteome</keyword>
<protein>
    <recommendedName>
        <fullName evidence="4">Adhesin</fullName>
    </recommendedName>
</protein>
<accession>A0A516V5K1</accession>
<dbReference type="Proteomes" id="UP000315891">
    <property type="component" value="Chromosome"/>
</dbReference>
<dbReference type="OrthoDB" id="6024727at2"/>
<evidence type="ECO:0000313" key="2">
    <source>
        <dbReference type="EMBL" id="QDQ73810.1"/>
    </source>
</evidence>
<dbReference type="AlphaFoldDB" id="A0A516V5K1"/>
<reference evidence="2 3" key="1">
    <citation type="submission" date="2019-07" db="EMBL/GenBank/DDBJ databases">
        <title>Lysobacter weifangensis sp. nov., isolated from bensulfuron-methyl contaminated farmland soil.</title>
        <authorList>
            <person name="Zhao H."/>
        </authorList>
    </citation>
    <scope>NUCLEOTIDE SEQUENCE [LARGE SCALE GENOMIC DNA]</scope>
    <source>
        <strain evidence="2 3">CC-Bw-6</strain>
    </source>
</reference>